<organism evidence="1">
    <name type="scientific">Zea mays</name>
    <name type="common">Maize</name>
    <dbReference type="NCBI Taxonomy" id="4577"/>
    <lineage>
        <taxon>Eukaryota</taxon>
        <taxon>Viridiplantae</taxon>
        <taxon>Streptophyta</taxon>
        <taxon>Embryophyta</taxon>
        <taxon>Tracheophyta</taxon>
        <taxon>Spermatophyta</taxon>
        <taxon>Magnoliopsida</taxon>
        <taxon>Liliopsida</taxon>
        <taxon>Poales</taxon>
        <taxon>Poaceae</taxon>
        <taxon>PACMAD clade</taxon>
        <taxon>Panicoideae</taxon>
        <taxon>Andropogonodae</taxon>
        <taxon>Andropogoneae</taxon>
        <taxon>Tripsacinae</taxon>
        <taxon>Zea</taxon>
    </lineage>
</organism>
<sequence length="162" mass="17203">MSAASTTLPSRSLVRQPMKPMSATCTWAQLLGHPVQCMRTGRGTATRFSTSRATCSARALVSMMACPQNWLPVHATRPRSSSDGCGERRCRCSSGSASSASSLRLLTLGSTTFCSTVSRSSPVPYSSARRASSNMSAACSRPTGTCRPTYDRPSCFCGCTPR</sequence>
<accession>C4IZN9</accession>
<dbReference type="AlphaFoldDB" id="C4IZN9"/>
<dbReference type="EMBL" id="BT084036">
    <property type="protein sequence ID" value="ACR34389.1"/>
    <property type="molecule type" value="mRNA"/>
</dbReference>
<protein>
    <submittedName>
        <fullName evidence="1">Uncharacterized protein</fullName>
    </submittedName>
</protein>
<evidence type="ECO:0000313" key="1">
    <source>
        <dbReference type="EMBL" id="ACR34389.1"/>
    </source>
</evidence>
<name>C4IZN9_MAIZE</name>
<reference evidence="1" key="1">
    <citation type="journal article" date="2009" name="PLoS Genet.">
        <title>Sequencing, mapping, and analysis of 27,455 maize full-length cDNAs.</title>
        <authorList>
            <person name="Soderlund C."/>
            <person name="Descour A."/>
            <person name="Kudrna D."/>
            <person name="Bomhoff M."/>
            <person name="Boyd L."/>
            <person name="Currie J."/>
            <person name="Angelova A."/>
            <person name="Collura K."/>
            <person name="Wissotski M."/>
            <person name="Ashley E."/>
            <person name="Morrow D."/>
            <person name="Fernandes J."/>
            <person name="Walbot V."/>
            <person name="Yu Y."/>
        </authorList>
    </citation>
    <scope>NUCLEOTIDE SEQUENCE</scope>
    <source>
        <strain evidence="1">B73</strain>
    </source>
</reference>
<proteinExistence type="evidence at transcript level"/>
<reference evidence="1" key="2">
    <citation type="submission" date="2012-06" db="EMBL/GenBank/DDBJ databases">
        <authorList>
            <person name="Yu Y."/>
            <person name="Currie J."/>
            <person name="Lomeli R."/>
            <person name="Angelova A."/>
            <person name="Collura K."/>
            <person name="Wissotski M."/>
            <person name="Campos D."/>
            <person name="Kudrna D."/>
            <person name="Golser W."/>
            <person name="Ashely E."/>
            <person name="Descour A."/>
            <person name="Fernandes J."/>
            <person name="Soderlund C."/>
            <person name="Walbot V."/>
        </authorList>
    </citation>
    <scope>NUCLEOTIDE SEQUENCE</scope>
    <source>
        <strain evidence="1">B73</strain>
    </source>
</reference>
<dbReference type="EMBL" id="BT086470">
    <property type="protein sequence ID" value="ACR36823.1"/>
    <property type="molecule type" value="mRNA"/>
</dbReference>